<evidence type="ECO:0000256" key="5">
    <source>
        <dbReference type="ARBA" id="ARBA00023136"/>
    </source>
</evidence>
<evidence type="ECO:0000256" key="3">
    <source>
        <dbReference type="ARBA" id="ARBA00022676"/>
    </source>
</evidence>
<keyword evidence="3" id="KW-0328">Glycosyltransferase</keyword>
<evidence type="ECO:0000256" key="1">
    <source>
        <dbReference type="ARBA" id="ARBA00004236"/>
    </source>
</evidence>
<evidence type="ECO:0000256" key="9">
    <source>
        <dbReference type="ARBA" id="ARBA00040345"/>
    </source>
</evidence>
<keyword evidence="2" id="KW-1003">Cell membrane</keyword>
<name>A0A7K0DHJ8_9NOCA</name>
<organism evidence="11 12">
    <name type="scientific">Nocardia aurantia</name>
    <dbReference type="NCBI Taxonomy" id="2585199"/>
    <lineage>
        <taxon>Bacteria</taxon>
        <taxon>Bacillati</taxon>
        <taxon>Actinomycetota</taxon>
        <taxon>Actinomycetes</taxon>
        <taxon>Mycobacteriales</taxon>
        <taxon>Nocardiaceae</taxon>
        <taxon>Nocardia</taxon>
    </lineage>
</organism>
<gene>
    <name evidence="11" type="ORF">NRB56_06830</name>
</gene>
<dbReference type="GO" id="GO:0016757">
    <property type="term" value="F:glycosyltransferase activity"/>
    <property type="evidence" value="ECO:0007669"/>
    <property type="project" value="UniProtKB-KW"/>
</dbReference>
<dbReference type="Proteomes" id="UP000431401">
    <property type="component" value="Unassembled WGS sequence"/>
</dbReference>
<evidence type="ECO:0000256" key="2">
    <source>
        <dbReference type="ARBA" id="ARBA00022475"/>
    </source>
</evidence>
<comment type="similarity">
    <text evidence="8">Belongs to the glycosyltransferase 2 family. CrtQ subfamily.</text>
</comment>
<comment type="pathway">
    <text evidence="7">Carotenoid biosynthesis; staphyloxanthin biosynthesis; staphyloxanthin from farnesyl diphosphate: step 4/5.</text>
</comment>
<dbReference type="PANTHER" id="PTHR43646:SF2">
    <property type="entry name" value="GLYCOSYLTRANSFERASE 2-LIKE DOMAIN-CONTAINING PROTEIN"/>
    <property type="match status" value="1"/>
</dbReference>
<dbReference type="EMBL" id="WEGI01000002">
    <property type="protein sequence ID" value="MQY25127.1"/>
    <property type="molecule type" value="Genomic_DNA"/>
</dbReference>
<evidence type="ECO:0000256" key="4">
    <source>
        <dbReference type="ARBA" id="ARBA00022679"/>
    </source>
</evidence>
<comment type="subcellular location">
    <subcellularLocation>
        <location evidence="1">Cell membrane</location>
    </subcellularLocation>
</comment>
<protein>
    <recommendedName>
        <fullName evidence="9">4,4'-diaponeurosporenoate glycosyltransferase</fullName>
    </recommendedName>
</protein>
<keyword evidence="12" id="KW-1185">Reference proteome</keyword>
<keyword evidence="4" id="KW-0808">Transferase</keyword>
<evidence type="ECO:0000256" key="6">
    <source>
        <dbReference type="ARBA" id="ARBA00037281"/>
    </source>
</evidence>
<comment type="function">
    <text evidence="6">Catalyzes the glycosylation of 4,4'-diaponeurosporenoate, i.e. the esterification of glucose at the C1'' position with the carboxyl group of 4,4'-diaponeurosporenic acid, to form glycosyl-4,4'-diaponeurosporenoate. This is a step in the biosynthesis of staphyloxanthin, an orange pigment present in most staphylococci strains.</text>
</comment>
<proteinExistence type="inferred from homology"/>
<keyword evidence="5" id="KW-0472">Membrane</keyword>
<dbReference type="InterPro" id="IPR001173">
    <property type="entry name" value="Glyco_trans_2-like"/>
</dbReference>
<accession>A0A7K0DHJ8</accession>
<dbReference type="SUPFAM" id="SSF53448">
    <property type="entry name" value="Nucleotide-diphospho-sugar transferases"/>
    <property type="match status" value="1"/>
</dbReference>
<evidence type="ECO:0000313" key="12">
    <source>
        <dbReference type="Proteomes" id="UP000431401"/>
    </source>
</evidence>
<comment type="caution">
    <text evidence="11">The sequence shown here is derived from an EMBL/GenBank/DDBJ whole genome shotgun (WGS) entry which is preliminary data.</text>
</comment>
<dbReference type="Gene3D" id="3.90.550.10">
    <property type="entry name" value="Spore Coat Polysaccharide Biosynthesis Protein SpsA, Chain A"/>
    <property type="match status" value="1"/>
</dbReference>
<reference evidence="11 12" key="1">
    <citation type="submission" date="2019-10" db="EMBL/GenBank/DDBJ databases">
        <title>Nocardia macrotermitis sp. nov. and Nocardia aurantia sp. nov., isolated from the gut of fungus growing-termite Macrotermes natalensis.</title>
        <authorList>
            <person name="Benndorf R."/>
            <person name="Schwitalla J."/>
            <person name="Martin K."/>
            <person name="De Beer W."/>
            <person name="Kaster A.-K."/>
            <person name="Vollmers J."/>
            <person name="Poulsen M."/>
            <person name="Beemelmanns C."/>
        </authorList>
    </citation>
    <scope>NUCLEOTIDE SEQUENCE [LARGE SCALE GENOMIC DNA]</scope>
    <source>
        <strain evidence="11 12">RB56</strain>
    </source>
</reference>
<feature type="domain" description="Glycosyltransferase 2-like" evidence="10">
    <location>
        <begin position="2"/>
        <end position="117"/>
    </location>
</feature>
<sequence>MVVIPAHNEQDRLGDCLDSVLRAAARIETPVRVVVALDSCTDGTALTIPAGVSAVRIEAGNVGAARRAGFDSAAAQGISPARLWYATTDADSRVPPDWLRCQLRDAAVFDVAVGTVEVAWSQRPATIRTDYEKRYRRAMSTPHLHVHGANLGVWGHWYRAVDGFAALPADEDVDLVTRLGRAGARVGWIADNPVLTSDRRDNRVRGGFAGYLDDIERAG</sequence>
<dbReference type="InterPro" id="IPR029044">
    <property type="entry name" value="Nucleotide-diphossugar_trans"/>
</dbReference>
<dbReference type="AlphaFoldDB" id="A0A7K0DHJ8"/>
<evidence type="ECO:0000256" key="7">
    <source>
        <dbReference type="ARBA" id="ARBA00037904"/>
    </source>
</evidence>
<dbReference type="GO" id="GO:0005886">
    <property type="term" value="C:plasma membrane"/>
    <property type="evidence" value="ECO:0007669"/>
    <property type="project" value="UniProtKB-SubCell"/>
</dbReference>
<evidence type="ECO:0000259" key="10">
    <source>
        <dbReference type="Pfam" id="PF00535"/>
    </source>
</evidence>
<evidence type="ECO:0000256" key="8">
    <source>
        <dbReference type="ARBA" id="ARBA00038120"/>
    </source>
</evidence>
<dbReference type="Pfam" id="PF00535">
    <property type="entry name" value="Glycos_transf_2"/>
    <property type="match status" value="1"/>
</dbReference>
<dbReference type="PANTHER" id="PTHR43646">
    <property type="entry name" value="GLYCOSYLTRANSFERASE"/>
    <property type="match status" value="1"/>
</dbReference>
<evidence type="ECO:0000313" key="11">
    <source>
        <dbReference type="EMBL" id="MQY25127.1"/>
    </source>
</evidence>